<dbReference type="Gene3D" id="3.40.50.10860">
    <property type="entry name" value="Leucine Dehydrogenase, chain A, domain 1"/>
    <property type="match status" value="1"/>
</dbReference>
<keyword evidence="2" id="KW-0560">Oxidoreductase</keyword>
<dbReference type="PANTHER" id="PTHR21089">
    <property type="entry name" value="SHIKIMATE DEHYDROGENASE"/>
    <property type="match status" value="1"/>
</dbReference>
<keyword evidence="6" id="KW-1185">Reference proteome</keyword>
<dbReference type="InterPro" id="IPR046346">
    <property type="entry name" value="Aminoacid_DH-like_N_sf"/>
</dbReference>
<dbReference type="GO" id="GO:0004764">
    <property type="term" value="F:shikimate 3-dehydrogenase (NADP+) activity"/>
    <property type="evidence" value="ECO:0007669"/>
    <property type="project" value="InterPro"/>
</dbReference>
<evidence type="ECO:0000256" key="1">
    <source>
        <dbReference type="ARBA" id="ARBA00004871"/>
    </source>
</evidence>
<comment type="pathway">
    <text evidence="1">Metabolic intermediate biosynthesis; chorismate biosynthesis; chorismate from D-erythrose 4-phosphate and phosphoenolpyruvate: step 4/7.</text>
</comment>
<dbReference type="GO" id="GO:0009423">
    <property type="term" value="P:chorismate biosynthetic process"/>
    <property type="evidence" value="ECO:0007669"/>
    <property type="project" value="TreeGrafter"/>
</dbReference>
<protein>
    <submittedName>
        <fullName evidence="5">Shikimate dehydrogenase</fullName>
    </submittedName>
</protein>
<dbReference type="GO" id="GO:0005829">
    <property type="term" value="C:cytosol"/>
    <property type="evidence" value="ECO:0007669"/>
    <property type="project" value="TreeGrafter"/>
</dbReference>
<evidence type="ECO:0000313" key="6">
    <source>
        <dbReference type="Proteomes" id="UP000249547"/>
    </source>
</evidence>
<dbReference type="InterPro" id="IPR022893">
    <property type="entry name" value="Shikimate_DH_fam"/>
</dbReference>
<keyword evidence="3" id="KW-0028">Amino-acid biosynthesis</keyword>
<organism evidence="5 6">
    <name type="scientific">Chitinophaga skermanii</name>
    <dbReference type="NCBI Taxonomy" id="331697"/>
    <lineage>
        <taxon>Bacteria</taxon>
        <taxon>Pseudomonadati</taxon>
        <taxon>Bacteroidota</taxon>
        <taxon>Chitinophagia</taxon>
        <taxon>Chitinophagales</taxon>
        <taxon>Chitinophagaceae</taxon>
        <taxon>Chitinophaga</taxon>
    </lineage>
</organism>
<keyword evidence="3" id="KW-0057">Aromatic amino acid biosynthesis</keyword>
<comment type="caution">
    <text evidence="5">The sequence shown here is derived from an EMBL/GenBank/DDBJ whole genome shotgun (WGS) entry which is preliminary data.</text>
</comment>
<evidence type="ECO:0000256" key="3">
    <source>
        <dbReference type="ARBA" id="ARBA00023141"/>
    </source>
</evidence>
<proteinExistence type="predicted"/>
<dbReference type="Gene3D" id="3.40.50.720">
    <property type="entry name" value="NAD(P)-binding Rossmann-like Domain"/>
    <property type="match status" value="1"/>
</dbReference>
<sequence length="247" mass="27171">MKLYGLIGFPLSHSFSKGYFANKFETQSIQGCTYDTFPIPNINDFPALWASHKELQGLNVTIPYKEQVIPFLHQLSDAVQKIGAVNCIKKEKDGKLTGYNTDVIGFENSLKPLLQAHHTQALVLGTGGAAKAVQYVLEKLGIAYQVVSRTKQDGILSYEDVTSELIKSHTLVINTTPLGMYPNVDAAPALPYSDMGAKHLLYDLVYNPAETLFLQKGAAQGAATKNGHEMLILQAEASWDIWNDRLA</sequence>
<evidence type="ECO:0000313" key="5">
    <source>
        <dbReference type="EMBL" id="RAI99739.1"/>
    </source>
</evidence>
<evidence type="ECO:0000256" key="2">
    <source>
        <dbReference type="ARBA" id="ARBA00023002"/>
    </source>
</evidence>
<dbReference type="GO" id="GO:0050661">
    <property type="term" value="F:NADP binding"/>
    <property type="evidence" value="ECO:0007669"/>
    <property type="project" value="TreeGrafter"/>
</dbReference>
<feature type="domain" description="Shikimate dehydrogenase substrate binding N-terminal" evidence="4">
    <location>
        <begin position="6"/>
        <end position="88"/>
    </location>
</feature>
<dbReference type="OrthoDB" id="9792692at2"/>
<dbReference type="CDD" id="cd01065">
    <property type="entry name" value="NAD_bind_Shikimate_DH"/>
    <property type="match status" value="1"/>
</dbReference>
<dbReference type="SUPFAM" id="SSF51735">
    <property type="entry name" value="NAD(P)-binding Rossmann-fold domains"/>
    <property type="match status" value="1"/>
</dbReference>
<name>A0A327Q5N1_9BACT</name>
<evidence type="ECO:0000259" key="4">
    <source>
        <dbReference type="Pfam" id="PF08501"/>
    </source>
</evidence>
<dbReference type="InterPro" id="IPR036291">
    <property type="entry name" value="NAD(P)-bd_dom_sf"/>
</dbReference>
<dbReference type="GO" id="GO:0009073">
    <property type="term" value="P:aromatic amino acid family biosynthetic process"/>
    <property type="evidence" value="ECO:0007669"/>
    <property type="project" value="UniProtKB-KW"/>
</dbReference>
<accession>A0A327Q5N1</accession>
<dbReference type="SUPFAM" id="SSF53223">
    <property type="entry name" value="Aminoacid dehydrogenase-like, N-terminal domain"/>
    <property type="match status" value="1"/>
</dbReference>
<dbReference type="Pfam" id="PF08501">
    <property type="entry name" value="Shikimate_dh_N"/>
    <property type="match status" value="1"/>
</dbReference>
<dbReference type="Proteomes" id="UP000249547">
    <property type="component" value="Unassembled WGS sequence"/>
</dbReference>
<dbReference type="PANTHER" id="PTHR21089:SF1">
    <property type="entry name" value="BIFUNCTIONAL 3-DEHYDROQUINATE DEHYDRATASE_SHIKIMATE DEHYDROGENASE, CHLOROPLASTIC"/>
    <property type="match status" value="1"/>
</dbReference>
<reference evidence="5 6" key="1">
    <citation type="submission" date="2018-06" db="EMBL/GenBank/DDBJ databases">
        <title>Genomic Encyclopedia of Archaeal and Bacterial Type Strains, Phase II (KMG-II): from individual species to whole genera.</title>
        <authorList>
            <person name="Goeker M."/>
        </authorList>
    </citation>
    <scope>NUCLEOTIDE SEQUENCE [LARGE SCALE GENOMIC DNA]</scope>
    <source>
        <strain evidence="5 6">DSM 23857</strain>
    </source>
</reference>
<dbReference type="RefSeq" id="WP_111599699.1">
    <property type="nucleotide sequence ID" value="NZ_QLLL01000009.1"/>
</dbReference>
<dbReference type="GO" id="GO:0019632">
    <property type="term" value="P:shikimate metabolic process"/>
    <property type="evidence" value="ECO:0007669"/>
    <property type="project" value="TreeGrafter"/>
</dbReference>
<dbReference type="EMBL" id="QLLL01000009">
    <property type="protein sequence ID" value="RAI99739.1"/>
    <property type="molecule type" value="Genomic_DNA"/>
</dbReference>
<dbReference type="InterPro" id="IPR013708">
    <property type="entry name" value="Shikimate_DH-bd_N"/>
</dbReference>
<dbReference type="AlphaFoldDB" id="A0A327Q5N1"/>
<gene>
    <name evidence="5" type="ORF">LX64_04291</name>
</gene>